<dbReference type="EMBL" id="JBHTJA010000002">
    <property type="protein sequence ID" value="MFD0899329.1"/>
    <property type="molecule type" value="Genomic_DNA"/>
</dbReference>
<gene>
    <name evidence="2" type="ORF">ACFQ11_02905</name>
</gene>
<evidence type="ECO:0000313" key="3">
    <source>
        <dbReference type="Proteomes" id="UP001596972"/>
    </source>
</evidence>
<feature type="region of interest" description="Disordered" evidence="1">
    <location>
        <begin position="82"/>
        <end position="105"/>
    </location>
</feature>
<reference evidence="3" key="1">
    <citation type="journal article" date="2019" name="Int. J. Syst. Evol. Microbiol.">
        <title>The Global Catalogue of Microorganisms (GCM) 10K type strain sequencing project: providing services to taxonomists for standard genome sequencing and annotation.</title>
        <authorList>
            <consortium name="The Broad Institute Genomics Platform"/>
            <consortium name="The Broad Institute Genome Sequencing Center for Infectious Disease"/>
            <person name="Wu L."/>
            <person name="Ma J."/>
        </authorList>
    </citation>
    <scope>NUCLEOTIDE SEQUENCE [LARGE SCALE GENOMIC DNA]</scope>
    <source>
        <strain evidence="3">JCM 31202</strain>
    </source>
</reference>
<accession>A0ABW3EG86</accession>
<evidence type="ECO:0000256" key="1">
    <source>
        <dbReference type="SAM" id="MobiDB-lite"/>
    </source>
</evidence>
<protein>
    <submittedName>
        <fullName evidence="2">Uncharacterized protein</fullName>
    </submittedName>
</protein>
<proteinExistence type="predicted"/>
<dbReference type="Proteomes" id="UP001596972">
    <property type="component" value="Unassembled WGS sequence"/>
</dbReference>
<keyword evidence="3" id="KW-1185">Reference proteome</keyword>
<organism evidence="2 3">
    <name type="scientific">Actinomadura sediminis</name>
    <dbReference type="NCBI Taxonomy" id="1038904"/>
    <lineage>
        <taxon>Bacteria</taxon>
        <taxon>Bacillati</taxon>
        <taxon>Actinomycetota</taxon>
        <taxon>Actinomycetes</taxon>
        <taxon>Streptosporangiales</taxon>
        <taxon>Thermomonosporaceae</taxon>
        <taxon>Actinomadura</taxon>
    </lineage>
</organism>
<evidence type="ECO:0000313" key="2">
    <source>
        <dbReference type="EMBL" id="MFD0899329.1"/>
    </source>
</evidence>
<dbReference type="RefSeq" id="WP_378296158.1">
    <property type="nucleotide sequence ID" value="NZ_JBHTJA010000002.1"/>
</dbReference>
<sequence length="105" mass="11419">MAGGQARPELTALTGEQRDRVAKHLRRHRTRCAGCGSTDFDIGDALYLGFLFRSERQDAYLVGLTCAAPACPAPRTGVRLRKTDLFRPGEETADGEDPREAGTTP</sequence>
<name>A0ABW3EG86_9ACTN</name>
<comment type="caution">
    <text evidence="2">The sequence shown here is derived from an EMBL/GenBank/DDBJ whole genome shotgun (WGS) entry which is preliminary data.</text>
</comment>